<accession>A0A1S4BH07</accession>
<feature type="compositionally biased region" description="Basic and acidic residues" evidence="1">
    <location>
        <begin position="108"/>
        <end position="119"/>
    </location>
</feature>
<evidence type="ECO:0000256" key="1">
    <source>
        <dbReference type="SAM" id="MobiDB-lite"/>
    </source>
</evidence>
<evidence type="ECO:0000313" key="2">
    <source>
        <dbReference type="Proteomes" id="UP000790787"/>
    </source>
</evidence>
<organism evidence="2 3">
    <name type="scientific">Nicotiana tabacum</name>
    <name type="common">Common tobacco</name>
    <dbReference type="NCBI Taxonomy" id="4097"/>
    <lineage>
        <taxon>Eukaryota</taxon>
        <taxon>Viridiplantae</taxon>
        <taxon>Streptophyta</taxon>
        <taxon>Embryophyta</taxon>
        <taxon>Tracheophyta</taxon>
        <taxon>Spermatophyta</taxon>
        <taxon>Magnoliopsida</taxon>
        <taxon>eudicotyledons</taxon>
        <taxon>Gunneridae</taxon>
        <taxon>Pentapetalae</taxon>
        <taxon>asterids</taxon>
        <taxon>lamiids</taxon>
        <taxon>Solanales</taxon>
        <taxon>Solanaceae</taxon>
        <taxon>Nicotianoideae</taxon>
        <taxon>Nicotianeae</taxon>
        <taxon>Nicotiana</taxon>
    </lineage>
</organism>
<dbReference type="Proteomes" id="UP000790787">
    <property type="component" value="Chromosome 12"/>
</dbReference>
<dbReference type="OMA" id="QTSAKEC"/>
<keyword evidence="2" id="KW-1185">Reference proteome</keyword>
<dbReference type="PANTHER" id="PTHR33696">
    <property type="entry name" value="T22J18.15-RELATED"/>
    <property type="match status" value="1"/>
</dbReference>
<reference evidence="2" key="1">
    <citation type="journal article" date="2014" name="Nat. Commun.">
        <title>The tobacco genome sequence and its comparison with those of tomato and potato.</title>
        <authorList>
            <person name="Sierro N."/>
            <person name="Battey J.N."/>
            <person name="Ouadi S."/>
            <person name="Bakaher N."/>
            <person name="Bovet L."/>
            <person name="Willig A."/>
            <person name="Goepfert S."/>
            <person name="Peitsch M.C."/>
            <person name="Ivanov N.V."/>
        </authorList>
    </citation>
    <scope>NUCLEOTIDE SEQUENCE [LARGE SCALE GENOMIC DNA]</scope>
</reference>
<dbReference type="STRING" id="4097.A0A1S4BH07"/>
<sequence length="208" mass="23184">MATSPTTRTPRYGQSDNTFSTPIFTISSSPSYSSNSSFGSLSTHDHHSPFSPNTPFQFSNKGVPFSWEYIPGIPKQHISRKNSSSSSQLLPLPPPAGNPPNSAKKLQRLRDEFSPRKSASDSFSKDPFFAAFVECSKDQEHHENFSDIWKSSTTSSSKVMASTRSLSDRFGLISMYASCKRTCTVSESIVYLPRSRNYDLLSTRRTSR</sequence>
<feature type="region of interest" description="Disordered" evidence="1">
    <location>
        <begin position="1"/>
        <end position="20"/>
    </location>
</feature>
<feature type="compositionally biased region" description="Polar residues" evidence="1">
    <location>
        <begin position="1"/>
        <end position="16"/>
    </location>
</feature>
<dbReference type="KEGG" id="nta:107808178"/>
<evidence type="ECO:0000313" key="3">
    <source>
        <dbReference type="RefSeq" id="XP_016488160.1"/>
    </source>
</evidence>
<feature type="region of interest" description="Disordered" evidence="1">
    <location>
        <begin position="76"/>
        <end position="122"/>
    </location>
</feature>
<reference evidence="3" key="2">
    <citation type="submission" date="2025-08" db="UniProtKB">
        <authorList>
            <consortium name="RefSeq"/>
        </authorList>
    </citation>
    <scope>IDENTIFICATION</scope>
    <source>
        <tissue evidence="3">Leaf</tissue>
    </source>
</reference>
<dbReference type="PaxDb" id="4097-A0A1S4BH07"/>
<dbReference type="RefSeq" id="XP_016488160.1">
    <property type="nucleotide sequence ID" value="XM_016632674.1"/>
</dbReference>
<dbReference type="GeneID" id="107808178"/>
<dbReference type="AlphaFoldDB" id="A0A1S4BH07"/>
<dbReference type="OrthoDB" id="1925896at2759"/>
<name>A0A1S4BH07_TOBAC</name>
<gene>
    <name evidence="3" type="primary">LOC107808178</name>
</gene>
<protein>
    <submittedName>
        <fullName evidence="3">Uncharacterized protein LOC107808178</fullName>
    </submittedName>
</protein>
<dbReference type="PANTHER" id="PTHR33696:SF1">
    <property type="entry name" value="T22J18.15"/>
    <property type="match status" value="1"/>
</dbReference>
<proteinExistence type="predicted"/>
<dbReference type="RefSeq" id="XP_016488160.1">
    <property type="nucleotide sequence ID" value="XM_016632674.2"/>
</dbReference>